<keyword evidence="1" id="KW-0479">Metal-binding</keyword>
<dbReference type="RefSeq" id="WP_089701649.1">
    <property type="nucleotide sequence ID" value="NZ_FNII01000001.1"/>
</dbReference>
<feature type="chain" id="PRO_5011793321" evidence="4">
    <location>
        <begin position="25"/>
        <end position="169"/>
    </location>
</feature>
<dbReference type="GO" id="GO:0009055">
    <property type="term" value="F:electron transfer activity"/>
    <property type="evidence" value="ECO:0007669"/>
    <property type="project" value="InterPro"/>
</dbReference>
<dbReference type="GO" id="GO:0005507">
    <property type="term" value="F:copper ion binding"/>
    <property type="evidence" value="ECO:0007669"/>
    <property type="project" value="InterPro"/>
</dbReference>
<evidence type="ECO:0000256" key="3">
    <source>
        <dbReference type="SAM" id="MobiDB-lite"/>
    </source>
</evidence>
<keyword evidence="2" id="KW-0186">Copper</keyword>
<keyword evidence="7" id="KW-1185">Reference proteome</keyword>
<dbReference type="Pfam" id="PF00127">
    <property type="entry name" value="Copper-bind"/>
    <property type="match status" value="1"/>
</dbReference>
<evidence type="ECO:0000313" key="6">
    <source>
        <dbReference type="EMBL" id="SDM94854.1"/>
    </source>
</evidence>
<dbReference type="Proteomes" id="UP000199677">
    <property type="component" value="Unassembled WGS sequence"/>
</dbReference>
<feature type="signal peptide" evidence="4">
    <location>
        <begin position="1"/>
        <end position="24"/>
    </location>
</feature>
<evidence type="ECO:0000256" key="4">
    <source>
        <dbReference type="SAM" id="SignalP"/>
    </source>
</evidence>
<dbReference type="SUPFAM" id="SSF49503">
    <property type="entry name" value="Cupredoxins"/>
    <property type="match status" value="1"/>
</dbReference>
<name>A0A1G9XDQ1_9GAMM</name>
<dbReference type="InterPro" id="IPR000923">
    <property type="entry name" value="BlueCu_1"/>
</dbReference>
<dbReference type="PANTHER" id="PTHR38439:SF3">
    <property type="entry name" value="COPPER-RESISTANT CUPROPROTEIN COPI"/>
    <property type="match status" value="1"/>
</dbReference>
<dbReference type="EMBL" id="FNII01000001">
    <property type="protein sequence ID" value="SDM94854.1"/>
    <property type="molecule type" value="Genomic_DNA"/>
</dbReference>
<evidence type="ECO:0000256" key="2">
    <source>
        <dbReference type="ARBA" id="ARBA00023008"/>
    </source>
</evidence>
<keyword evidence="4" id="KW-0732">Signal</keyword>
<dbReference type="PANTHER" id="PTHR38439">
    <property type="entry name" value="AURACYANIN-B"/>
    <property type="match status" value="1"/>
</dbReference>
<protein>
    <submittedName>
        <fullName evidence="6">Uncharacterized copper-binding protein, cupredoxin-like subfamily</fullName>
    </submittedName>
</protein>
<evidence type="ECO:0000313" key="7">
    <source>
        <dbReference type="Proteomes" id="UP000199677"/>
    </source>
</evidence>
<reference evidence="7" key="1">
    <citation type="submission" date="2016-10" db="EMBL/GenBank/DDBJ databases">
        <authorList>
            <person name="Varghese N."/>
            <person name="Submissions S."/>
        </authorList>
    </citation>
    <scope>NUCLEOTIDE SEQUENCE [LARGE SCALE GENOMIC DNA]</scope>
    <source>
        <strain evidence="7">CGMCC 1.6494</strain>
    </source>
</reference>
<feature type="domain" description="Blue (type 1) copper" evidence="5">
    <location>
        <begin position="43"/>
        <end position="168"/>
    </location>
</feature>
<dbReference type="OrthoDB" id="9816061at2"/>
<dbReference type="AlphaFoldDB" id="A0A1G9XDQ1"/>
<accession>A0A1G9XDQ1</accession>
<sequence>MRNTSMTLALFAIAMTGMVATAGASGEHSGGHGVANDADVERTISVEAGDMWFDPEDMSIAAGETVQFEITNNGHLEHEFVIGDKAAQEAHREMMQDMMGSSHHEGGHGGHGGHNMAEGEHGGQMPAVTIGAGETKTLIWTAPEKVERLEYACNIPGHYESGMYGTINL</sequence>
<dbReference type="InterPro" id="IPR008972">
    <property type="entry name" value="Cupredoxin"/>
</dbReference>
<dbReference type="STRING" id="416873.SAMN04487951_101234"/>
<gene>
    <name evidence="6" type="ORF">SAMN04487951_101234</name>
</gene>
<dbReference type="InterPro" id="IPR050845">
    <property type="entry name" value="Cu-binding_ET"/>
</dbReference>
<proteinExistence type="predicted"/>
<organism evidence="6 7">
    <name type="scientific">Vreelandella arcis</name>
    <dbReference type="NCBI Taxonomy" id="416873"/>
    <lineage>
        <taxon>Bacteria</taxon>
        <taxon>Pseudomonadati</taxon>
        <taxon>Pseudomonadota</taxon>
        <taxon>Gammaproteobacteria</taxon>
        <taxon>Oceanospirillales</taxon>
        <taxon>Halomonadaceae</taxon>
        <taxon>Vreelandella</taxon>
    </lineage>
</organism>
<dbReference type="Gene3D" id="2.60.40.420">
    <property type="entry name" value="Cupredoxins - blue copper proteins"/>
    <property type="match status" value="1"/>
</dbReference>
<feature type="region of interest" description="Disordered" evidence="3">
    <location>
        <begin position="99"/>
        <end position="120"/>
    </location>
</feature>
<evidence type="ECO:0000259" key="5">
    <source>
        <dbReference type="Pfam" id="PF00127"/>
    </source>
</evidence>
<evidence type="ECO:0000256" key="1">
    <source>
        <dbReference type="ARBA" id="ARBA00022723"/>
    </source>
</evidence>